<protein>
    <submittedName>
        <fullName evidence="7">HYDIN protein</fullName>
    </submittedName>
</protein>
<comment type="subcellular location">
    <subcellularLocation>
        <location evidence="1">Cell projection</location>
        <location evidence="1">Cilium</location>
    </subcellularLocation>
    <subcellularLocation>
        <location evidence="2">Cytoplasm</location>
    </subcellularLocation>
</comment>
<proteinExistence type="predicted"/>
<evidence type="ECO:0000256" key="5">
    <source>
        <dbReference type="ARBA" id="ARBA00023273"/>
    </source>
</evidence>
<keyword evidence="3" id="KW-0963">Cytoplasm</keyword>
<sequence length="368" mass="41040">QDYCHQLTCITEREKFVVPIRAIGARAILDFPDQLSFSVCPVKHSTQRTLLVRNVGNREARYRLSTRSPFSADPSVGTLGVGDTMQVTVEFQPLKTGDHCGSLVAHYDTGEVIHTSLHGAAVDVNIRLDRSSLVMEKTFLTLASRRSIVIHNQSEIIAHFQWKAFVTQEEEDQQKLRLCRRLQRQEEDETDRFIGECAAGPAPRERLAVLSRVFQNHRAKVQGDSMLFSDDIFDIEPVEGDIWPNSSAEINVTFKPREARLYQQTVYCDISGLETRLPLHIKGEGEGPRLRFSFDQLDIGKVFVGLTHSYEAVLFNKGAIDALFHVLPPATALGSCFAFAPREGLIPPGGLQAIGISFSSAILGQFTE</sequence>
<evidence type="ECO:0000256" key="3">
    <source>
        <dbReference type="ARBA" id="ARBA00022490"/>
    </source>
</evidence>
<evidence type="ECO:0000256" key="2">
    <source>
        <dbReference type="ARBA" id="ARBA00004496"/>
    </source>
</evidence>
<dbReference type="GO" id="GO:0003341">
    <property type="term" value="P:cilium movement"/>
    <property type="evidence" value="ECO:0007669"/>
    <property type="project" value="TreeGrafter"/>
</dbReference>
<feature type="non-terminal residue" evidence="7">
    <location>
        <position position="368"/>
    </location>
</feature>
<dbReference type="Pfam" id="PF22544">
    <property type="entry name" value="HYDIN_VesB_CFA65-like_Ig"/>
    <property type="match status" value="2"/>
</dbReference>
<dbReference type="PANTHER" id="PTHR23053:SF0">
    <property type="entry name" value="HYDROCEPHALUS-INDUCING PROTEIN HOMOLOG"/>
    <property type="match status" value="1"/>
</dbReference>
<feature type="domain" description="HYDIN/VesB/CFA65-like Ig-like" evidence="6">
    <location>
        <begin position="27"/>
        <end position="119"/>
    </location>
</feature>
<dbReference type="PANTHER" id="PTHR23053">
    <property type="entry name" value="DLEC1 DELETED IN LUNG AND ESOPHAGEAL CANCER 1"/>
    <property type="match status" value="1"/>
</dbReference>
<keyword evidence="5" id="KW-0966">Cell projection</keyword>
<evidence type="ECO:0000313" key="7">
    <source>
        <dbReference type="EMBL" id="NXL83457.1"/>
    </source>
</evidence>
<organism evidence="7 8">
    <name type="scientific">Alectura lathami</name>
    <name type="common">Australian brush turkey</name>
    <dbReference type="NCBI Taxonomy" id="81907"/>
    <lineage>
        <taxon>Eukaryota</taxon>
        <taxon>Metazoa</taxon>
        <taxon>Chordata</taxon>
        <taxon>Craniata</taxon>
        <taxon>Vertebrata</taxon>
        <taxon>Euteleostomi</taxon>
        <taxon>Archelosauria</taxon>
        <taxon>Archosauria</taxon>
        <taxon>Dinosauria</taxon>
        <taxon>Saurischia</taxon>
        <taxon>Theropoda</taxon>
        <taxon>Coelurosauria</taxon>
        <taxon>Aves</taxon>
        <taxon>Neognathae</taxon>
        <taxon>Galloanserae</taxon>
        <taxon>Galliformes</taxon>
        <taxon>Megapodiidae</taxon>
        <taxon>Alectura</taxon>
    </lineage>
</organism>
<dbReference type="GO" id="GO:1904158">
    <property type="term" value="P:axonemal central apparatus assembly"/>
    <property type="evidence" value="ECO:0007669"/>
    <property type="project" value="TreeGrafter"/>
</dbReference>
<keyword evidence="4" id="KW-0969">Cilium</keyword>
<dbReference type="InterPro" id="IPR013783">
    <property type="entry name" value="Ig-like_fold"/>
</dbReference>
<keyword evidence="8" id="KW-1185">Reference proteome</keyword>
<dbReference type="AlphaFoldDB" id="A0A7L0VX30"/>
<dbReference type="OrthoDB" id="9110371at2759"/>
<reference evidence="7 8" key="1">
    <citation type="submission" date="2019-09" db="EMBL/GenBank/DDBJ databases">
        <title>Bird 10,000 Genomes (B10K) Project - Family phase.</title>
        <authorList>
            <person name="Zhang G."/>
        </authorList>
    </citation>
    <scope>NUCLEOTIDE SEQUENCE [LARGE SCALE GENOMIC DNA]</scope>
    <source>
        <strain evidence="7">B10K-DU-001-39</strain>
        <tissue evidence="7">Muscle</tissue>
    </source>
</reference>
<dbReference type="InterPro" id="IPR053879">
    <property type="entry name" value="HYDIN_VesB_CFA65-like_Ig"/>
</dbReference>
<dbReference type="GO" id="GO:0005930">
    <property type="term" value="C:axoneme"/>
    <property type="evidence" value="ECO:0007669"/>
    <property type="project" value="TreeGrafter"/>
</dbReference>
<dbReference type="InterPro" id="IPR033305">
    <property type="entry name" value="Hydin-like"/>
</dbReference>
<feature type="domain" description="HYDIN/VesB/CFA65-like Ig-like" evidence="6">
    <location>
        <begin position="288"/>
        <end position="368"/>
    </location>
</feature>
<evidence type="ECO:0000256" key="4">
    <source>
        <dbReference type="ARBA" id="ARBA00023069"/>
    </source>
</evidence>
<feature type="non-terminal residue" evidence="7">
    <location>
        <position position="1"/>
    </location>
</feature>
<dbReference type="Proteomes" id="UP000562322">
    <property type="component" value="Unassembled WGS sequence"/>
</dbReference>
<comment type="caution">
    <text evidence="7">The sequence shown here is derived from an EMBL/GenBank/DDBJ whole genome shotgun (WGS) entry which is preliminary data.</text>
</comment>
<name>A0A7L0VX30_ALELA</name>
<evidence type="ECO:0000313" key="8">
    <source>
        <dbReference type="Proteomes" id="UP000562322"/>
    </source>
</evidence>
<dbReference type="EMBL" id="VXAV01000491">
    <property type="protein sequence ID" value="NXL83457.1"/>
    <property type="molecule type" value="Genomic_DNA"/>
</dbReference>
<evidence type="ECO:0000259" key="6">
    <source>
        <dbReference type="Pfam" id="PF22544"/>
    </source>
</evidence>
<evidence type="ECO:0000256" key="1">
    <source>
        <dbReference type="ARBA" id="ARBA00004138"/>
    </source>
</evidence>
<dbReference type="Gene3D" id="2.60.40.10">
    <property type="entry name" value="Immunoglobulins"/>
    <property type="match status" value="3"/>
</dbReference>
<accession>A0A7L0VX30</accession>
<gene>
    <name evidence="7" type="primary">Hydin_0</name>
    <name evidence="7" type="ORF">ALELAT_R03954</name>
</gene>